<name>A0A0G1N9Z9_9BACT</name>
<feature type="transmembrane region" description="Helical" evidence="7">
    <location>
        <begin position="57"/>
        <end position="79"/>
    </location>
</feature>
<evidence type="ECO:0000259" key="8">
    <source>
        <dbReference type="Pfam" id="PF09335"/>
    </source>
</evidence>
<comment type="caution">
    <text evidence="9">The sequence shown here is derived from an EMBL/GenBank/DDBJ whole genome shotgun (WGS) entry which is preliminary data.</text>
</comment>
<dbReference type="EMBL" id="LCJQ01000019">
    <property type="protein sequence ID" value="KKT81029.1"/>
    <property type="molecule type" value="Genomic_DNA"/>
</dbReference>
<dbReference type="InterPro" id="IPR032816">
    <property type="entry name" value="VTT_dom"/>
</dbReference>
<dbReference type="Pfam" id="PF09335">
    <property type="entry name" value="VTT_dom"/>
    <property type="match status" value="1"/>
</dbReference>
<comment type="subcellular location">
    <subcellularLocation>
        <location evidence="1 7">Cell membrane</location>
        <topology evidence="1 7">Multi-pass membrane protein</topology>
    </subcellularLocation>
</comment>
<organism evidence="9 10">
    <name type="scientific">Candidatus Azambacteria bacterium GW2011_GWA1_44_9</name>
    <dbReference type="NCBI Taxonomy" id="1618610"/>
    <lineage>
        <taxon>Bacteria</taxon>
        <taxon>Candidatus Azamiibacteriota</taxon>
    </lineage>
</organism>
<evidence type="ECO:0000256" key="6">
    <source>
        <dbReference type="ARBA" id="ARBA00023136"/>
    </source>
</evidence>
<evidence type="ECO:0000256" key="3">
    <source>
        <dbReference type="ARBA" id="ARBA00022475"/>
    </source>
</evidence>
<protein>
    <recommendedName>
        <fullName evidence="8">VTT domain-containing protein</fullName>
    </recommendedName>
</protein>
<evidence type="ECO:0000313" key="9">
    <source>
        <dbReference type="EMBL" id="KKT81029.1"/>
    </source>
</evidence>
<accession>A0A0G1N9Z9</accession>
<dbReference type="Proteomes" id="UP000034595">
    <property type="component" value="Unassembled WGS sequence"/>
</dbReference>
<feature type="transmembrane region" description="Helical" evidence="7">
    <location>
        <begin position="174"/>
        <end position="195"/>
    </location>
</feature>
<keyword evidence="6 7" id="KW-0472">Membrane</keyword>
<evidence type="ECO:0000256" key="2">
    <source>
        <dbReference type="ARBA" id="ARBA00010792"/>
    </source>
</evidence>
<evidence type="ECO:0000256" key="7">
    <source>
        <dbReference type="RuleBase" id="RU367016"/>
    </source>
</evidence>
<dbReference type="GO" id="GO:0005886">
    <property type="term" value="C:plasma membrane"/>
    <property type="evidence" value="ECO:0007669"/>
    <property type="project" value="UniProtKB-SubCell"/>
</dbReference>
<keyword evidence="5 7" id="KW-1133">Transmembrane helix</keyword>
<feature type="transmembrane region" description="Helical" evidence="7">
    <location>
        <begin position="143"/>
        <end position="168"/>
    </location>
</feature>
<dbReference type="InterPro" id="IPR032818">
    <property type="entry name" value="DedA-like"/>
</dbReference>
<dbReference type="PANTHER" id="PTHR30353">
    <property type="entry name" value="INNER MEMBRANE PROTEIN DEDA-RELATED"/>
    <property type="match status" value="1"/>
</dbReference>
<evidence type="ECO:0000256" key="1">
    <source>
        <dbReference type="ARBA" id="ARBA00004651"/>
    </source>
</evidence>
<reference evidence="9 10" key="1">
    <citation type="journal article" date="2015" name="Nature">
        <title>rRNA introns, odd ribosomes, and small enigmatic genomes across a large radiation of phyla.</title>
        <authorList>
            <person name="Brown C.T."/>
            <person name="Hug L.A."/>
            <person name="Thomas B.C."/>
            <person name="Sharon I."/>
            <person name="Castelle C.J."/>
            <person name="Singh A."/>
            <person name="Wilkins M.J."/>
            <person name="Williams K.H."/>
            <person name="Banfield J.F."/>
        </authorList>
    </citation>
    <scope>NUCLEOTIDE SEQUENCE [LARGE SCALE GENOMIC DNA]</scope>
</reference>
<keyword evidence="4 7" id="KW-0812">Transmembrane</keyword>
<gene>
    <name evidence="9" type="ORF">UW78_C0019G0024</name>
</gene>
<dbReference type="PATRIC" id="fig|1618610.3.peg.649"/>
<evidence type="ECO:0000313" key="10">
    <source>
        <dbReference type="Proteomes" id="UP000034595"/>
    </source>
</evidence>
<dbReference type="PANTHER" id="PTHR30353:SF0">
    <property type="entry name" value="TRANSMEMBRANE PROTEIN"/>
    <property type="match status" value="1"/>
</dbReference>
<sequence>MEPFFGFDLVTFIKAAGYLGLLGIVFAESGLFLGFFLPGDSLLFTAGFLASQGYFNVVVLIILCFIGAVLGDSVGYAFGKKTGPMLFMKEDSLLFKKSHLERAKIFYENHGGKTIILARFMPVIRTFAPIIAGVGTMEYSVFLFYNIIGAALWAIGLPLAGYFLGNIIPDVDKYIIPIIIIIIIASLTPPVLHILKSEEHKKEIKKYFNKIFGRK</sequence>
<keyword evidence="3 7" id="KW-1003">Cell membrane</keyword>
<feature type="transmembrane region" description="Helical" evidence="7">
    <location>
        <begin position="12"/>
        <end position="37"/>
    </location>
</feature>
<feature type="domain" description="VTT" evidence="8">
    <location>
        <begin position="37"/>
        <end position="162"/>
    </location>
</feature>
<proteinExistence type="inferred from homology"/>
<dbReference type="AlphaFoldDB" id="A0A0G1N9Z9"/>
<evidence type="ECO:0000256" key="4">
    <source>
        <dbReference type="ARBA" id="ARBA00022692"/>
    </source>
</evidence>
<evidence type="ECO:0000256" key="5">
    <source>
        <dbReference type="ARBA" id="ARBA00022989"/>
    </source>
</evidence>
<comment type="similarity">
    <text evidence="2 7">Belongs to the DedA family.</text>
</comment>